<evidence type="ECO:0000256" key="1">
    <source>
        <dbReference type="SAM" id="MobiDB-lite"/>
    </source>
</evidence>
<name>A0A498IP45_MALDO</name>
<keyword evidence="3" id="KW-1185">Reference proteome</keyword>
<evidence type="ECO:0000313" key="3">
    <source>
        <dbReference type="Proteomes" id="UP000290289"/>
    </source>
</evidence>
<feature type="region of interest" description="Disordered" evidence="1">
    <location>
        <begin position="1"/>
        <end position="32"/>
    </location>
</feature>
<accession>A0A498IP45</accession>
<sequence length="92" mass="8892">MGVGGENEGALSVGEAELGLKGGGKGSDSKNELGVENMVAGGCVEEGRSGRQGRGVVEAGDEVVGEGKRCGLGRGLGSGSQAVESLVSVSVS</sequence>
<organism evidence="2 3">
    <name type="scientific">Malus domestica</name>
    <name type="common">Apple</name>
    <name type="synonym">Pyrus malus</name>
    <dbReference type="NCBI Taxonomy" id="3750"/>
    <lineage>
        <taxon>Eukaryota</taxon>
        <taxon>Viridiplantae</taxon>
        <taxon>Streptophyta</taxon>
        <taxon>Embryophyta</taxon>
        <taxon>Tracheophyta</taxon>
        <taxon>Spermatophyta</taxon>
        <taxon>Magnoliopsida</taxon>
        <taxon>eudicotyledons</taxon>
        <taxon>Gunneridae</taxon>
        <taxon>Pentapetalae</taxon>
        <taxon>rosids</taxon>
        <taxon>fabids</taxon>
        <taxon>Rosales</taxon>
        <taxon>Rosaceae</taxon>
        <taxon>Amygdaloideae</taxon>
        <taxon>Maleae</taxon>
        <taxon>Malus</taxon>
    </lineage>
</organism>
<dbReference type="Proteomes" id="UP000290289">
    <property type="component" value="Chromosome 11"/>
</dbReference>
<dbReference type="EMBL" id="RDQH01000337">
    <property type="protein sequence ID" value="RXH85050.1"/>
    <property type="molecule type" value="Genomic_DNA"/>
</dbReference>
<reference evidence="2 3" key="1">
    <citation type="submission" date="2018-10" db="EMBL/GenBank/DDBJ databases">
        <title>A high-quality apple genome assembly.</title>
        <authorList>
            <person name="Hu J."/>
        </authorList>
    </citation>
    <scope>NUCLEOTIDE SEQUENCE [LARGE SCALE GENOMIC DNA]</scope>
    <source>
        <strain evidence="3">cv. HFTH1</strain>
        <tissue evidence="2">Young leaf</tissue>
    </source>
</reference>
<evidence type="ECO:0000313" key="2">
    <source>
        <dbReference type="EMBL" id="RXH85050.1"/>
    </source>
</evidence>
<protein>
    <submittedName>
        <fullName evidence="2">Uncharacterized protein</fullName>
    </submittedName>
</protein>
<gene>
    <name evidence="2" type="ORF">DVH24_041818</name>
</gene>
<proteinExistence type="predicted"/>
<dbReference type="AlphaFoldDB" id="A0A498IP45"/>
<comment type="caution">
    <text evidence="2">The sequence shown here is derived from an EMBL/GenBank/DDBJ whole genome shotgun (WGS) entry which is preliminary data.</text>
</comment>